<accession>A0A5K1AN53</accession>
<dbReference type="InterPro" id="IPR044822">
    <property type="entry name" value="Myb_DNA-bind_4"/>
</dbReference>
<dbReference type="PANTHER" id="PTHR31307:SF7">
    <property type="entry name" value="SEQUENCE-SPECIFIC DNA BINDING TRANSCRIPTION FACTOR"/>
    <property type="match status" value="1"/>
</dbReference>
<sequence length="250" mass="28227">MQEGEGTAAMFIPSLVGSMERDRPKRDEWSEGAVANLLDAYEAKWVMRNRAKLKAEDWEDVARRVSSRANSTKPPKTLTQCKNKIESMKKRYRYECNNANVSWPLFHRLDSLLCCRSPPARPRPPLLLLEPGPSAEKDPPVADGEQGARRRKAKGKSSWALARSIRCLADAMMRTETVKMEAMREVERARAEAEARNRELEIRRVEIIAKTQVKIARILGGRKRKETNRLDPDGAAAISVAATALHCLLH</sequence>
<dbReference type="GO" id="GO:0000976">
    <property type="term" value="F:transcription cis-regulatory region binding"/>
    <property type="evidence" value="ECO:0007669"/>
    <property type="project" value="EnsemblPlants"/>
</dbReference>
<reference evidence="4" key="1">
    <citation type="submission" date="2019-09" db="EMBL/GenBank/DDBJ databases">
        <authorList>
            <person name="Zhang L."/>
        </authorList>
    </citation>
    <scope>NUCLEOTIDE SEQUENCE</scope>
</reference>
<proteinExistence type="predicted"/>
<dbReference type="Gene3D" id="1.10.10.60">
    <property type="entry name" value="Homeodomain-like"/>
    <property type="match status" value="1"/>
</dbReference>
<dbReference type="InterPro" id="IPR044823">
    <property type="entry name" value="ASIL1/2-like"/>
</dbReference>
<dbReference type="OMA" id="AMMRTET"/>
<protein>
    <recommendedName>
        <fullName evidence="3">Myb/SANT-like DNA-binding domain-containing protein</fullName>
    </recommendedName>
</protein>
<feature type="coiled-coil region" evidence="1">
    <location>
        <begin position="172"/>
        <end position="210"/>
    </location>
</feature>
<evidence type="ECO:0000313" key="4">
    <source>
        <dbReference type="EMBL" id="VVW03327.1"/>
    </source>
</evidence>
<dbReference type="Pfam" id="PF13837">
    <property type="entry name" value="Myb_DNA-bind_4"/>
    <property type="match status" value="1"/>
</dbReference>
<organism evidence="4">
    <name type="scientific">Nymphaea colorata</name>
    <name type="common">pocket water lily</name>
    <dbReference type="NCBI Taxonomy" id="210225"/>
    <lineage>
        <taxon>Eukaryota</taxon>
        <taxon>Viridiplantae</taxon>
        <taxon>Streptophyta</taxon>
        <taxon>Embryophyta</taxon>
        <taxon>Tracheophyta</taxon>
        <taxon>Spermatophyta</taxon>
        <taxon>Magnoliopsida</taxon>
        <taxon>Nymphaeales</taxon>
        <taxon>Nymphaeaceae</taxon>
        <taxon>Nymphaea</taxon>
    </lineage>
</organism>
<evidence type="ECO:0000256" key="1">
    <source>
        <dbReference type="SAM" id="Coils"/>
    </source>
</evidence>
<dbReference type="OrthoDB" id="1900300at2759"/>
<dbReference type="Gramene" id="NC2G0191920.1">
    <property type="protein sequence ID" value="NC2G0191920.1:cds"/>
    <property type="gene ID" value="NC2G0191920"/>
</dbReference>
<feature type="domain" description="Myb/SANT-like DNA-binding" evidence="3">
    <location>
        <begin position="26"/>
        <end position="112"/>
    </location>
</feature>
<feature type="region of interest" description="Disordered" evidence="2">
    <location>
        <begin position="128"/>
        <end position="156"/>
    </location>
</feature>
<dbReference type="FunFam" id="1.10.10.60:FF:000152">
    <property type="entry name" value="Trihelix transcription factor ASIL2"/>
    <property type="match status" value="1"/>
</dbReference>
<name>A0A5K1AN53_9MAGN</name>
<dbReference type="AlphaFoldDB" id="A0A5K1AN53"/>
<dbReference type="PANTHER" id="PTHR31307">
    <property type="entry name" value="TRIHELIX TRANSCRIPTION FACTOR ASIL2"/>
    <property type="match status" value="1"/>
</dbReference>
<keyword evidence="1" id="KW-0175">Coiled coil</keyword>
<dbReference type="EMBL" id="LR721780">
    <property type="protein sequence ID" value="VVW03327.1"/>
    <property type="molecule type" value="Genomic_DNA"/>
</dbReference>
<evidence type="ECO:0000256" key="2">
    <source>
        <dbReference type="SAM" id="MobiDB-lite"/>
    </source>
</evidence>
<evidence type="ECO:0000259" key="3">
    <source>
        <dbReference type="Pfam" id="PF13837"/>
    </source>
</evidence>
<gene>
    <name evidence="4" type="ORF">NYM_LOCUS13655</name>
</gene>